<sequence length="118" mass="13002">MLDSSLETLDAWEIEVPLVSIMSGKEDASAGGDDGSQEPCQLANSGRMYWRSTSWLSSRTSLPPPNPDIEKDGLDPNEGGCCYKLSEVIHLNVHVTVLQHPMTVRGNSLTRHFIEHLP</sequence>
<proteinExistence type="predicted"/>
<dbReference type="EMBL" id="AYRZ02000085">
    <property type="protein sequence ID" value="PHT62331.1"/>
    <property type="molecule type" value="Genomic_DNA"/>
</dbReference>
<dbReference type="Gramene" id="PHT62331">
    <property type="protein sequence ID" value="PHT62331"/>
    <property type="gene ID" value="T459_33827"/>
</dbReference>
<dbReference type="Proteomes" id="UP000222542">
    <property type="component" value="Unassembled WGS sequence"/>
</dbReference>
<reference evidence="1 2" key="2">
    <citation type="journal article" date="2017" name="Genome Biol.">
        <title>New reference genome sequences of hot pepper reveal the massive evolution of plant disease-resistance genes by retroduplication.</title>
        <authorList>
            <person name="Kim S."/>
            <person name="Park J."/>
            <person name="Yeom S.I."/>
            <person name="Kim Y.M."/>
            <person name="Seo E."/>
            <person name="Kim K.T."/>
            <person name="Kim M.S."/>
            <person name="Lee J.M."/>
            <person name="Cheong K."/>
            <person name="Shin H.S."/>
            <person name="Kim S.B."/>
            <person name="Han K."/>
            <person name="Lee J."/>
            <person name="Park M."/>
            <person name="Lee H.A."/>
            <person name="Lee H.Y."/>
            <person name="Lee Y."/>
            <person name="Oh S."/>
            <person name="Lee J.H."/>
            <person name="Choi E."/>
            <person name="Choi E."/>
            <person name="Lee S.E."/>
            <person name="Jeon J."/>
            <person name="Kim H."/>
            <person name="Choi G."/>
            <person name="Song H."/>
            <person name="Lee J."/>
            <person name="Lee S.C."/>
            <person name="Kwon J.K."/>
            <person name="Lee H.Y."/>
            <person name="Koo N."/>
            <person name="Hong Y."/>
            <person name="Kim R.W."/>
            <person name="Kang W.H."/>
            <person name="Huh J.H."/>
            <person name="Kang B.C."/>
            <person name="Yang T.J."/>
            <person name="Lee Y.H."/>
            <person name="Bennetzen J.L."/>
            <person name="Choi D."/>
        </authorList>
    </citation>
    <scope>NUCLEOTIDE SEQUENCE [LARGE SCALE GENOMIC DNA]</scope>
    <source>
        <strain evidence="2">cv. CM334</strain>
    </source>
</reference>
<protein>
    <submittedName>
        <fullName evidence="1">Uncharacterized protein</fullName>
    </submittedName>
</protein>
<accession>A0A2G2XYC3</accession>
<reference evidence="1 2" key="1">
    <citation type="journal article" date="2014" name="Nat. Genet.">
        <title>Genome sequence of the hot pepper provides insights into the evolution of pungency in Capsicum species.</title>
        <authorList>
            <person name="Kim S."/>
            <person name="Park M."/>
            <person name="Yeom S.I."/>
            <person name="Kim Y.M."/>
            <person name="Lee J.M."/>
            <person name="Lee H.A."/>
            <person name="Seo E."/>
            <person name="Choi J."/>
            <person name="Cheong K."/>
            <person name="Kim K.T."/>
            <person name="Jung K."/>
            <person name="Lee G.W."/>
            <person name="Oh S.K."/>
            <person name="Bae C."/>
            <person name="Kim S.B."/>
            <person name="Lee H.Y."/>
            <person name="Kim S.Y."/>
            <person name="Kim M.S."/>
            <person name="Kang B.C."/>
            <person name="Jo Y.D."/>
            <person name="Yang H.B."/>
            <person name="Jeong H.J."/>
            <person name="Kang W.H."/>
            <person name="Kwon J.K."/>
            <person name="Shin C."/>
            <person name="Lim J.Y."/>
            <person name="Park J.H."/>
            <person name="Huh J.H."/>
            <person name="Kim J.S."/>
            <person name="Kim B.D."/>
            <person name="Cohen O."/>
            <person name="Paran I."/>
            <person name="Suh M.C."/>
            <person name="Lee S.B."/>
            <person name="Kim Y.K."/>
            <person name="Shin Y."/>
            <person name="Noh S.J."/>
            <person name="Park J."/>
            <person name="Seo Y.S."/>
            <person name="Kwon S.Y."/>
            <person name="Kim H.A."/>
            <person name="Park J.M."/>
            <person name="Kim H.J."/>
            <person name="Choi S.B."/>
            <person name="Bosland P.W."/>
            <person name="Reeves G."/>
            <person name="Jo S.H."/>
            <person name="Lee B.W."/>
            <person name="Cho H.T."/>
            <person name="Choi H.S."/>
            <person name="Lee M.S."/>
            <person name="Yu Y."/>
            <person name="Do Choi Y."/>
            <person name="Park B.S."/>
            <person name="van Deynze A."/>
            <person name="Ashrafi H."/>
            <person name="Hill T."/>
            <person name="Kim W.T."/>
            <person name="Pai H.S."/>
            <person name="Ahn H.K."/>
            <person name="Yeam I."/>
            <person name="Giovannoni J.J."/>
            <person name="Rose J.K."/>
            <person name="Sorensen I."/>
            <person name="Lee S.J."/>
            <person name="Kim R.W."/>
            <person name="Choi I.Y."/>
            <person name="Choi B.S."/>
            <person name="Lim J.S."/>
            <person name="Lee Y.H."/>
            <person name="Choi D."/>
        </authorList>
    </citation>
    <scope>NUCLEOTIDE SEQUENCE [LARGE SCALE GENOMIC DNA]</scope>
    <source>
        <strain evidence="2">cv. CM334</strain>
    </source>
</reference>
<organism evidence="1 2">
    <name type="scientific">Capsicum annuum</name>
    <name type="common">Capsicum pepper</name>
    <dbReference type="NCBI Taxonomy" id="4072"/>
    <lineage>
        <taxon>Eukaryota</taxon>
        <taxon>Viridiplantae</taxon>
        <taxon>Streptophyta</taxon>
        <taxon>Embryophyta</taxon>
        <taxon>Tracheophyta</taxon>
        <taxon>Spermatophyta</taxon>
        <taxon>Magnoliopsida</taxon>
        <taxon>eudicotyledons</taxon>
        <taxon>Gunneridae</taxon>
        <taxon>Pentapetalae</taxon>
        <taxon>asterids</taxon>
        <taxon>lamiids</taxon>
        <taxon>Solanales</taxon>
        <taxon>Solanaceae</taxon>
        <taxon>Solanoideae</taxon>
        <taxon>Capsiceae</taxon>
        <taxon>Capsicum</taxon>
    </lineage>
</organism>
<evidence type="ECO:0000313" key="2">
    <source>
        <dbReference type="Proteomes" id="UP000222542"/>
    </source>
</evidence>
<comment type="caution">
    <text evidence="1">The sequence shown here is derived from an EMBL/GenBank/DDBJ whole genome shotgun (WGS) entry which is preliminary data.</text>
</comment>
<name>A0A2G2XYC3_CAPAN</name>
<dbReference type="AlphaFoldDB" id="A0A2G2XYC3"/>
<gene>
    <name evidence="1" type="ORF">T459_33827</name>
</gene>
<evidence type="ECO:0000313" key="1">
    <source>
        <dbReference type="EMBL" id="PHT62331.1"/>
    </source>
</evidence>
<keyword evidence="2" id="KW-1185">Reference proteome</keyword>